<organism evidence="2 3">
    <name type="scientific">Massilia glaciei</name>
    <dbReference type="NCBI Taxonomy" id="1524097"/>
    <lineage>
        <taxon>Bacteria</taxon>
        <taxon>Pseudomonadati</taxon>
        <taxon>Pseudomonadota</taxon>
        <taxon>Betaproteobacteria</taxon>
        <taxon>Burkholderiales</taxon>
        <taxon>Oxalobacteraceae</taxon>
        <taxon>Telluria group</taxon>
        <taxon>Massilia</taxon>
    </lineage>
</organism>
<feature type="transmembrane region" description="Helical" evidence="1">
    <location>
        <begin position="386"/>
        <end position="404"/>
    </location>
</feature>
<name>A0A2U2HPH1_9BURK</name>
<dbReference type="PANTHER" id="PTHR13325:SF3">
    <property type="entry name" value="MEMBRANE-BOUND TRANSCRIPTION FACTOR SITE-2 PROTEASE"/>
    <property type="match status" value="1"/>
</dbReference>
<sequence length="722" mass="80070">MSGAVFSDSWFRVAHARVALPASVEVERQRFGGELWYVLRDSYSHRYFRVTPQAYAFIASLTPERTVEEGWLAFIAERPDEAPGQEDVVRVLSQLHVANMLYFREPPDNQAIYARAQTQRRRELQSKLMGFLYTRVYLFDPNRHLDRCARLIALTTGRPALLLWLLVVGAGTGAAVMNWGALSDHSQGLFSLSNLPWLFATLTVMKLLHEIGHAFVCKRFGGPVHAFGIMFLIMTPLPYVDTASAWGIKDRFARAMVSAAGMFVELFLAALGALVWSQTGPGLVNSLAYNVMVVGSVSSLLFNGNPLLRFDAYYILADLVDIPNLYQKAQQHWMYLGDRYLLGTTGAEAPARNRRERLWFTGYGLLAFLYRIVISVGIILFVMDQWFLVGVFMAVVTALTLLVWPLKKLYQHLNGPKVAANRRRAATVTGAVLGGLLAFVLFVPMPSSIMAHGVLQANESSVLHTASEAVLTRLLKRSGDLVAKGELIAVLGNPELDYEYALARQQSDELEVQYRQSLARNRADSAPLVERLAALAIQIGELERLKRRLEVRAPHAGKWVAAASLHERGGAWIPRGQALGELVVDQRFRFVAVVPQEQADDLFRNSAARAQLRLAGQSEITLPIERFTLIPYHRDRLVSSALGFAGGGEIANKPGDQSGEASAESFFELRASLPADLKAQQARGLAPLPGLSGVMRIELPGKPLFGRARKALMQLFQKRYGV</sequence>
<dbReference type="EMBL" id="PXWF02000090">
    <property type="protein sequence ID" value="PWF49408.1"/>
    <property type="molecule type" value="Genomic_DNA"/>
</dbReference>
<feature type="transmembrane region" description="Helical" evidence="1">
    <location>
        <begin position="220"/>
        <end position="240"/>
    </location>
</feature>
<evidence type="ECO:0000256" key="1">
    <source>
        <dbReference type="SAM" id="Phobius"/>
    </source>
</evidence>
<gene>
    <name evidence="2" type="ORF">C7C56_006730</name>
</gene>
<feature type="transmembrane region" description="Helical" evidence="1">
    <location>
        <begin position="252"/>
        <end position="276"/>
    </location>
</feature>
<keyword evidence="1" id="KW-0472">Membrane</keyword>
<comment type="caution">
    <text evidence="2">The sequence shown here is derived from an EMBL/GenBank/DDBJ whole genome shotgun (WGS) entry which is preliminary data.</text>
</comment>
<evidence type="ECO:0008006" key="4">
    <source>
        <dbReference type="Google" id="ProtNLM"/>
    </source>
</evidence>
<dbReference type="GO" id="GO:0004222">
    <property type="term" value="F:metalloendopeptidase activity"/>
    <property type="evidence" value="ECO:0007669"/>
    <property type="project" value="InterPro"/>
</dbReference>
<evidence type="ECO:0000313" key="3">
    <source>
        <dbReference type="Proteomes" id="UP000241421"/>
    </source>
</evidence>
<feature type="transmembrane region" description="Helical" evidence="1">
    <location>
        <begin position="282"/>
        <end position="302"/>
    </location>
</feature>
<dbReference type="PANTHER" id="PTHR13325">
    <property type="entry name" value="PROTEASE M50 MEMBRANE-BOUND TRANSCRIPTION FACTOR SITE 2 PROTEASE"/>
    <property type="match status" value="1"/>
</dbReference>
<feature type="transmembrane region" description="Helical" evidence="1">
    <location>
        <begin position="161"/>
        <end position="182"/>
    </location>
</feature>
<dbReference type="Proteomes" id="UP000241421">
    <property type="component" value="Unassembled WGS sequence"/>
</dbReference>
<dbReference type="AlphaFoldDB" id="A0A2U2HPH1"/>
<accession>A0A2U2HPH1</accession>
<feature type="transmembrane region" description="Helical" evidence="1">
    <location>
        <begin position="189"/>
        <end position="208"/>
    </location>
</feature>
<feature type="transmembrane region" description="Helical" evidence="1">
    <location>
        <begin position="358"/>
        <end position="380"/>
    </location>
</feature>
<proteinExistence type="predicted"/>
<keyword evidence="1" id="KW-1133">Transmembrane helix</keyword>
<dbReference type="OrthoDB" id="9759690at2"/>
<dbReference type="GO" id="GO:0016020">
    <property type="term" value="C:membrane"/>
    <property type="evidence" value="ECO:0007669"/>
    <property type="project" value="InterPro"/>
</dbReference>
<feature type="transmembrane region" description="Helical" evidence="1">
    <location>
        <begin position="425"/>
        <end position="445"/>
    </location>
</feature>
<dbReference type="GO" id="GO:0005737">
    <property type="term" value="C:cytoplasm"/>
    <property type="evidence" value="ECO:0007669"/>
    <property type="project" value="TreeGrafter"/>
</dbReference>
<dbReference type="RefSeq" id="WP_106756693.1">
    <property type="nucleotide sequence ID" value="NZ_PXWF02000090.1"/>
</dbReference>
<keyword evidence="1" id="KW-0812">Transmembrane</keyword>
<evidence type="ECO:0000313" key="2">
    <source>
        <dbReference type="EMBL" id="PWF49408.1"/>
    </source>
</evidence>
<reference evidence="2 3" key="1">
    <citation type="submission" date="2018-04" db="EMBL/GenBank/DDBJ databases">
        <title>Massilia violaceinigra sp. nov., a novel purple-pigmented bacterium isolated from Tianshan glacier, Xinjiang, China.</title>
        <authorList>
            <person name="Wang H."/>
        </authorList>
    </citation>
    <scope>NUCLEOTIDE SEQUENCE [LARGE SCALE GENOMIC DNA]</scope>
    <source>
        <strain evidence="2 3">B448-2</strain>
    </source>
</reference>
<protein>
    <recommendedName>
        <fullName evidence="4">Peptidase M50</fullName>
    </recommendedName>
</protein>
<keyword evidence="3" id="KW-1185">Reference proteome</keyword>
<dbReference type="GO" id="GO:0031293">
    <property type="term" value="P:membrane protein intracellular domain proteolysis"/>
    <property type="evidence" value="ECO:0007669"/>
    <property type="project" value="TreeGrafter"/>
</dbReference>
<dbReference type="InterPro" id="IPR001193">
    <property type="entry name" value="MBTPS2"/>
</dbReference>